<protein>
    <recommendedName>
        <fullName evidence="3">CASC1 C-terminal domain-containing protein</fullName>
    </recommendedName>
</protein>
<dbReference type="VEuPathDB" id="VectorBase:GBRI038582"/>
<evidence type="ECO:0000313" key="4">
    <source>
        <dbReference type="EnsemblMetazoa" id="GBRI038582-PA"/>
    </source>
</evidence>
<keyword evidence="5" id="KW-1185">Reference proteome</keyword>
<dbReference type="Pfam" id="PF12366">
    <property type="entry name" value="Casc1_C"/>
    <property type="match status" value="1"/>
</dbReference>
<feature type="compositionally biased region" description="Basic and acidic residues" evidence="2">
    <location>
        <begin position="767"/>
        <end position="780"/>
    </location>
</feature>
<dbReference type="PANTHER" id="PTHR20929:SF11">
    <property type="entry name" value="DYNEIN AXONEMAL INTERMEDIATE CHAIN 7"/>
    <property type="match status" value="1"/>
</dbReference>
<feature type="coiled-coil region" evidence="1">
    <location>
        <begin position="321"/>
        <end position="355"/>
    </location>
</feature>
<sequence>MAQTSNVKKDQPRSAKYAVIRIEEVKGHKQKYAQILKEAKTCVDIVEAAKLICEQENDEQLKAKKWNLYANCDSRPKVDAPPKVRSYNAKLKFSENENKKQTINWLFTIDEHTILAQTYKQDLTRRALSKKQPQLGVQYDKMISDCLEISRRINAYLQNNKATAKVKTEVLMDIIELEKQTQREINEALNTLTYRVLSSGDAFMNSLDGISEEHCFSGDNFRIHIWSLKNVPVRFTHLDEPRMMLNLHNLGVFLHVPFSMLRLQLCIQAVHMNFDNLSEHAKSFKRKPCANLQNLLGGIQDLPAYVKHEYEIVTRMQQKVRKEILDKYHSYKLTIENIEKERNLKKKNKNKKIDEIVIPPKPQYLADNQYPDVFNQFLEKEQRQYESFLDIVYNPATLDLSYDEINLRKFIILNGIYQINSVQKPMCVNFGNRGMIWHTDDHKLIVEKNFHIPSNLRSAPSVIDTQSASRFSRLQIVNISNDVEFMSPIDIMKKDIDARDPLFVLIFYLPDYLCYWNEPIVCHYEEVQEEAEIFKSKEKNRDEKIIKILNTFQDELEGEILDKLNEFILSNVSLHTPRPNYFESTLSTTRILKSTPPLSPAVLNIQDFPLDLPLTNDQVKLIQQLCVPQILSSYKFPKDIKDDKQQNFQKVKRQKGTLLRSSVKPEKDVDLKYSFGRSQNNPERIFNVFDAVRPFHITNILHPSDDVLPNRPKTFYQLVKVLLLIKNLSYFKFHGILRRQQFQLQINWKKKKPRKNIQLSRPSYPKVSKDFKSPTDKNINDPDSPLLKRRYSMNKVSGRRDSSSTRRSLPKNRQGSRQLIVDSGLHSEGSFDKPENIELVTYSHWTTKHIKFSSFNREKKMLIIKTDRLGFFGFACNRYEHFPFKYWAVRPSKTDPENEVMFTLETQHVTCVLYITEHGISGYVSEPFQKHAKGAKKYLVIKDPVRNLTELKKRFEENYLNIFADRDACFYIENGYFCVKHLATEMHTYCCIVLNSIDMEFRSSEWNRFAQRRDIILLFNNYKQPTESNFQLLITPEEGVTFVDVDEECSNNIAITKLRYKPTWRNIDVSKFLFANILKTILFYDFSSTPIYIMPYIPFIQPQLNRFAKITG</sequence>
<dbReference type="AlphaFoldDB" id="A0A1A9WZK0"/>
<dbReference type="InterPro" id="IPR022110">
    <property type="entry name" value="CASC1_C"/>
</dbReference>
<proteinExistence type="predicted"/>
<reference evidence="4" key="2">
    <citation type="submission" date="2020-05" db="UniProtKB">
        <authorList>
            <consortium name="EnsemblMetazoa"/>
        </authorList>
    </citation>
    <scope>IDENTIFICATION</scope>
    <source>
        <strain evidence="4">IAEA</strain>
    </source>
</reference>
<dbReference type="GO" id="GO:0008017">
    <property type="term" value="F:microtubule binding"/>
    <property type="evidence" value="ECO:0007669"/>
    <property type="project" value="TreeGrafter"/>
</dbReference>
<dbReference type="GO" id="GO:0048487">
    <property type="term" value="F:beta-tubulin binding"/>
    <property type="evidence" value="ECO:0007669"/>
    <property type="project" value="TreeGrafter"/>
</dbReference>
<feature type="domain" description="CASC1 C-terminal" evidence="3">
    <location>
        <begin position="843"/>
        <end position="1063"/>
    </location>
</feature>
<name>A0A1A9WZK0_9MUSC</name>
<evidence type="ECO:0000313" key="5">
    <source>
        <dbReference type="Proteomes" id="UP000091820"/>
    </source>
</evidence>
<dbReference type="PANTHER" id="PTHR20929">
    <property type="entry name" value="LUNG ADENOMA SUSCEPTIBILITY 1-RELATED"/>
    <property type="match status" value="1"/>
</dbReference>
<keyword evidence="1" id="KW-0175">Coiled coil</keyword>
<evidence type="ECO:0000256" key="1">
    <source>
        <dbReference type="SAM" id="Coils"/>
    </source>
</evidence>
<dbReference type="InterPro" id="IPR023247">
    <property type="entry name" value="IC97/Dnai7-like"/>
</dbReference>
<evidence type="ECO:0000256" key="2">
    <source>
        <dbReference type="SAM" id="MobiDB-lite"/>
    </source>
</evidence>
<organism evidence="4 5">
    <name type="scientific">Glossina brevipalpis</name>
    <dbReference type="NCBI Taxonomy" id="37001"/>
    <lineage>
        <taxon>Eukaryota</taxon>
        <taxon>Metazoa</taxon>
        <taxon>Ecdysozoa</taxon>
        <taxon>Arthropoda</taxon>
        <taxon>Hexapoda</taxon>
        <taxon>Insecta</taxon>
        <taxon>Pterygota</taxon>
        <taxon>Neoptera</taxon>
        <taxon>Endopterygota</taxon>
        <taxon>Diptera</taxon>
        <taxon>Brachycera</taxon>
        <taxon>Muscomorpha</taxon>
        <taxon>Hippoboscoidea</taxon>
        <taxon>Glossinidae</taxon>
        <taxon>Glossina</taxon>
    </lineage>
</organism>
<accession>A0A1A9WZK0</accession>
<evidence type="ECO:0000259" key="3">
    <source>
        <dbReference type="Pfam" id="PF12366"/>
    </source>
</evidence>
<dbReference type="EnsemblMetazoa" id="GBRI038582-RA">
    <property type="protein sequence ID" value="GBRI038582-PA"/>
    <property type="gene ID" value="GBRI038582"/>
</dbReference>
<reference evidence="5" key="1">
    <citation type="submission" date="2014-03" db="EMBL/GenBank/DDBJ databases">
        <authorList>
            <person name="Aksoy S."/>
            <person name="Warren W."/>
            <person name="Wilson R.K."/>
        </authorList>
    </citation>
    <scope>NUCLEOTIDE SEQUENCE [LARGE SCALE GENOMIC DNA]</scope>
    <source>
        <strain evidence="5">IAEA</strain>
    </source>
</reference>
<dbReference type="Proteomes" id="UP000091820">
    <property type="component" value="Unassembled WGS sequence"/>
</dbReference>
<feature type="region of interest" description="Disordered" evidence="2">
    <location>
        <begin position="753"/>
        <end position="819"/>
    </location>
</feature>